<evidence type="ECO:0000313" key="2">
    <source>
        <dbReference type="EMBL" id="CDT52963.1"/>
    </source>
</evidence>
<evidence type="ECO:0000313" key="3">
    <source>
        <dbReference type="Proteomes" id="UP000049077"/>
    </source>
</evidence>
<keyword evidence="3" id="KW-1185">Reference proteome</keyword>
<dbReference type="Proteomes" id="UP000049495">
    <property type="component" value="Unassembled WGS sequence"/>
</dbReference>
<sequence length="250" mass="28217">MWEFSSIVFITTGSNVDTQRQAARRSWRIGQHEGVNVSFLGYQDSAQMACLELMVKKIAVTQPKYLTLTGSLPPGTLPFYLNWSNPMNNTNHVLTELMAWLDDNMANQTDLHFDNAGQVDSAAVYQALSMQLTTLPPCDALKAHLALSHSMLAQVAHLQRVHRPALAWQSQLITLIERRTSGGLFVSPSTHPEPYREFHYYSDEHNTLWALMVMDGEDRLIDVYLHPELYGDPEVFALCLLSHTQTGEKS</sequence>
<dbReference type="EMBL" id="CCJV01000042">
    <property type="protein sequence ID" value="CDT00929.1"/>
    <property type="molecule type" value="Genomic_DNA"/>
</dbReference>
<dbReference type="EMBL" id="CCJX01000154">
    <property type="protein sequence ID" value="CDT52963.1"/>
    <property type="molecule type" value="Genomic_DNA"/>
</dbReference>
<dbReference type="Proteomes" id="UP000049077">
    <property type="component" value="Unassembled WGS sequence"/>
</dbReference>
<organism evidence="1 4">
    <name type="scientific">Vibrio crassostreae</name>
    <dbReference type="NCBI Taxonomy" id="246167"/>
    <lineage>
        <taxon>Bacteria</taxon>
        <taxon>Pseudomonadati</taxon>
        <taxon>Pseudomonadota</taxon>
        <taxon>Gammaproteobacteria</taxon>
        <taxon>Vibrionales</taxon>
        <taxon>Vibrionaceae</taxon>
        <taxon>Vibrio</taxon>
    </lineage>
</organism>
<name>A0A822MUN9_9VIBR</name>
<gene>
    <name evidence="2" type="ORF">VCR4J5_670139</name>
    <name evidence="1" type="ORF">VCR5J5_1360115</name>
</gene>
<protein>
    <submittedName>
        <fullName evidence="1">Uncharacterized protein</fullName>
    </submittedName>
</protein>
<proteinExistence type="predicted"/>
<comment type="caution">
    <text evidence="1">The sequence shown here is derived from an EMBL/GenBank/DDBJ whole genome shotgun (WGS) entry which is preliminary data.</text>
</comment>
<reference evidence="1 3" key="2">
    <citation type="submission" date="2014-06" db="EMBL/GenBank/DDBJ databases">
        <authorList>
            <person name="Le Roux F."/>
        </authorList>
    </citation>
    <scope>NUCLEOTIDE SEQUENCE</scope>
    <source>
        <strain evidence="2 3">J5-4</strain>
        <strain evidence="1">J5-5</strain>
    </source>
</reference>
<dbReference type="AlphaFoldDB" id="A0A822MUN9"/>
<evidence type="ECO:0000313" key="4">
    <source>
        <dbReference type="Proteomes" id="UP000049495"/>
    </source>
</evidence>
<reference evidence="4" key="1">
    <citation type="submission" date="2014-06" db="EMBL/GenBank/DDBJ databases">
        <authorList>
            <person name="Le Roux Frederique"/>
        </authorList>
    </citation>
    <scope>NUCLEOTIDE SEQUENCE [LARGE SCALE GENOMIC DNA]</scope>
    <source>
        <strain evidence="4">J5-5</strain>
    </source>
</reference>
<accession>A0A822MUN9</accession>
<evidence type="ECO:0000313" key="1">
    <source>
        <dbReference type="EMBL" id="CDT00929.1"/>
    </source>
</evidence>